<sequence length="232" mass="25474">MGERRLPTAEDVVKKIKDDGDFDALRLKIIRAVKENEDLRKNIVDQVKQSDVLNDEGSEDLKPRQLSDAIYQELGRKIMGQISDEIWKAIQLNDSIKEDIRSTVEHVFNKMVSTEALNPKVSNNSSFSHEIQIAGREANGIIKTSITTPTREANILNSNEANEPLAFASSVDKIDESKNSDLLENEQSPGLIQNTKELFKQGKDQPPGLGSSRGGGGGGEADDDSDLPPGFS</sequence>
<proteinExistence type="predicted"/>
<evidence type="ECO:0000313" key="3">
    <source>
        <dbReference type="Proteomes" id="UP001552299"/>
    </source>
</evidence>
<name>A0ABD0VFE4_DENTH</name>
<dbReference type="Proteomes" id="UP001552299">
    <property type="component" value="Unassembled WGS sequence"/>
</dbReference>
<reference evidence="2 3" key="1">
    <citation type="journal article" date="2024" name="Plant Biotechnol. J.">
        <title>Dendrobium thyrsiflorum genome and its molecular insights into genes involved in important horticultural traits.</title>
        <authorList>
            <person name="Chen B."/>
            <person name="Wang J.Y."/>
            <person name="Zheng P.J."/>
            <person name="Li K.L."/>
            <person name="Liang Y.M."/>
            <person name="Chen X.F."/>
            <person name="Zhang C."/>
            <person name="Zhao X."/>
            <person name="He X."/>
            <person name="Zhang G.Q."/>
            <person name="Liu Z.J."/>
            <person name="Xu Q."/>
        </authorList>
    </citation>
    <scope>NUCLEOTIDE SEQUENCE [LARGE SCALE GENOMIC DNA]</scope>
    <source>
        <strain evidence="2">GZMU011</strain>
    </source>
</reference>
<comment type="caution">
    <text evidence="2">The sequence shown here is derived from an EMBL/GenBank/DDBJ whole genome shotgun (WGS) entry which is preliminary data.</text>
</comment>
<keyword evidence="3" id="KW-1185">Reference proteome</keyword>
<dbReference type="PANTHER" id="PTHR34356:SF3">
    <property type="entry name" value="EXPRESSED PROTEIN"/>
    <property type="match status" value="1"/>
</dbReference>
<feature type="compositionally biased region" description="Polar residues" evidence="1">
    <location>
        <begin position="182"/>
        <end position="196"/>
    </location>
</feature>
<accession>A0ABD0VFE4</accession>
<dbReference type="PANTHER" id="PTHR34356">
    <property type="entry name" value="ANTIGENIC HEAT-STABLE PROTEIN"/>
    <property type="match status" value="1"/>
</dbReference>
<dbReference type="EMBL" id="JANQDX010000006">
    <property type="protein sequence ID" value="KAL0923665.1"/>
    <property type="molecule type" value="Genomic_DNA"/>
</dbReference>
<organism evidence="2 3">
    <name type="scientific">Dendrobium thyrsiflorum</name>
    <name type="common">Pinecone-like raceme dendrobium</name>
    <name type="synonym">Orchid</name>
    <dbReference type="NCBI Taxonomy" id="117978"/>
    <lineage>
        <taxon>Eukaryota</taxon>
        <taxon>Viridiplantae</taxon>
        <taxon>Streptophyta</taxon>
        <taxon>Embryophyta</taxon>
        <taxon>Tracheophyta</taxon>
        <taxon>Spermatophyta</taxon>
        <taxon>Magnoliopsida</taxon>
        <taxon>Liliopsida</taxon>
        <taxon>Asparagales</taxon>
        <taxon>Orchidaceae</taxon>
        <taxon>Epidendroideae</taxon>
        <taxon>Malaxideae</taxon>
        <taxon>Dendrobiinae</taxon>
        <taxon>Dendrobium</taxon>
    </lineage>
</organism>
<evidence type="ECO:0000256" key="1">
    <source>
        <dbReference type="SAM" id="MobiDB-lite"/>
    </source>
</evidence>
<protein>
    <submittedName>
        <fullName evidence="2">Uncharacterized protein</fullName>
    </submittedName>
</protein>
<gene>
    <name evidence="2" type="ORF">M5K25_007731</name>
</gene>
<dbReference type="AlphaFoldDB" id="A0ABD0VFE4"/>
<feature type="region of interest" description="Disordered" evidence="1">
    <location>
        <begin position="179"/>
        <end position="232"/>
    </location>
</feature>
<evidence type="ECO:0000313" key="2">
    <source>
        <dbReference type="EMBL" id="KAL0923665.1"/>
    </source>
</evidence>